<proteinExistence type="predicted"/>
<evidence type="ECO:0000313" key="3">
    <source>
        <dbReference type="WBParaSite" id="HPBE_0002569901-mRNA-1"/>
    </source>
</evidence>
<organism evidence="2 3">
    <name type="scientific">Heligmosomoides polygyrus</name>
    <name type="common">Parasitic roundworm</name>
    <dbReference type="NCBI Taxonomy" id="6339"/>
    <lineage>
        <taxon>Eukaryota</taxon>
        <taxon>Metazoa</taxon>
        <taxon>Ecdysozoa</taxon>
        <taxon>Nematoda</taxon>
        <taxon>Chromadorea</taxon>
        <taxon>Rhabditida</taxon>
        <taxon>Rhabditina</taxon>
        <taxon>Rhabditomorpha</taxon>
        <taxon>Strongyloidea</taxon>
        <taxon>Heligmosomidae</taxon>
        <taxon>Heligmosomoides</taxon>
    </lineage>
</organism>
<keyword evidence="2" id="KW-1185">Reference proteome</keyword>
<dbReference type="InterPro" id="IPR042089">
    <property type="entry name" value="Peptidase_M13_dom_2"/>
</dbReference>
<dbReference type="Gene3D" id="1.10.1380.10">
    <property type="entry name" value="Neutral endopeptidase , domain2"/>
    <property type="match status" value="1"/>
</dbReference>
<reference evidence="1 2" key="1">
    <citation type="submission" date="2018-11" db="EMBL/GenBank/DDBJ databases">
        <authorList>
            <consortium name="Pathogen Informatics"/>
        </authorList>
    </citation>
    <scope>NUCLEOTIDE SEQUENCE [LARGE SCALE GENOMIC DNA]</scope>
</reference>
<dbReference type="WBParaSite" id="HPBE_0002569901-mRNA-1">
    <property type="protein sequence ID" value="HPBE_0002569901-mRNA-1"/>
    <property type="gene ID" value="HPBE_0002569901"/>
</dbReference>
<dbReference type="EMBL" id="UZAH01038407">
    <property type="protein sequence ID" value="VDP53220.1"/>
    <property type="molecule type" value="Genomic_DNA"/>
</dbReference>
<accession>A0A183GSM9</accession>
<evidence type="ECO:0000313" key="2">
    <source>
        <dbReference type="Proteomes" id="UP000050761"/>
    </source>
</evidence>
<protein>
    <submittedName>
        <fullName evidence="3">ACT domain-containing protein</fullName>
    </submittedName>
</protein>
<gene>
    <name evidence="1" type="ORF">HPBE_LOCUS25698</name>
</gene>
<evidence type="ECO:0000313" key="1">
    <source>
        <dbReference type="EMBL" id="VDP53220.1"/>
    </source>
</evidence>
<dbReference type="Proteomes" id="UP000050761">
    <property type="component" value="Unassembled WGS sequence"/>
</dbReference>
<reference evidence="3" key="2">
    <citation type="submission" date="2019-09" db="UniProtKB">
        <authorList>
            <consortium name="WormBaseParasite"/>
        </authorList>
    </citation>
    <scope>IDENTIFICATION</scope>
</reference>
<dbReference type="SUPFAM" id="SSF55486">
    <property type="entry name" value="Metalloproteases ('zincins'), catalytic domain"/>
    <property type="match status" value="1"/>
</dbReference>
<dbReference type="OrthoDB" id="5868644at2759"/>
<dbReference type="AlphaFoldDB" id="A0A183GSM9"/>
<accession>A0A3P8EEF2</accession>
<name>A0A183GSM9_HELPZ</name>
<sequence>MKSQMAFDSEKALEACVAQSTRRTAKGSVKEILTYLAERLGGIPFLNISVKSDLDLFEVLGNVEQERALGTFMSSWVSVDYKNVERNALYISQVSM</sequence>